<dbReference type="AlphaFoldDB" id="A0A2H0UNT1"/>
<protein>
    <submittedName>
        <fullName evidence="2">Uncharacterized protein</fullName>
    </submittedName>
</protein>
<evidence type="ECO:0000256" key="1">
    <source>
        <dbReference type="SAM" id="MobiDB-lite"/>
    </source>
</evidence>
<dbReference type="EMBL" id="PFBC01000022">
    <property type="protein sequence ID" value="PIR88031.1"/>
    <property type="molecule type" value="Genomic_DNA"/>
</dbReference>
<evidence type="ECO:0000313" key="2">
    <source>
        <dbReference type="EMBL" id="PIR88031.1"/>
    </source>
</evidence>
<name>A0A2H0UNT1_9BACT</name>
<evidence type="ECO:0000313" key="3">
    <source>
        <dbReference type="Proteomes" id="UP000230903"/>
    </source>
</evidence>
<sequence length="114" mass="13071">METLKPEEMGTQKETNSDDAFRQKIMEAMQEKEPGIARLTALMKIAEDARSKRAFDIALEANKRAKEEIGSVNADLLARAIFRSLVEQASKILDDRDYVHAVEEYRKNHPYSQE</sequence>
<dbReference type="Proteomes" id="UP000230903">
    <property type="component" value="Unassembled WGS sequence"/>
</dbReference>
<reference evidence="3" key="1">
    <citation type="submission" date="2017-09" db="EMBL/GenBank/DDBJ databases">
        <title>Depth-based differentiation of microbial function through sediment-hosted aquifers and enrichment of novel symbionts in the deep terrestrial subsurface.</title>
        <authorList>
            <person name="Probst A.J."/>
            <person name="Ladd B."/>
            <person name="Jarett J.K."/>
            <person name="Geller-Mcgrath D.E."/>
            <person name="Sieber C.M.K."/>
            <person name="Emerson J.B."/>
            <person name="Anantharaman K."/>
            <person name="Thomas B.C."/>
            <person name="Malmstrom R."/>
            <person name="Stieglmeier M."/>
            <person name="Klingl A."/>
            <person name="Woyke T."/>
            <person name="Ryan C.M."/>
            <person name="Banfield J.F."/>
        </authorList>
    </citation>
    <scope>NUCLEOTIDE SEQUENCE [LARGE SCALE GENOMIC DNA]</scope>
</reference>
<proteinExistence type="predicted"/>
<organism evidence="2 3">
    <name type="scientific">Candidatus Harrisonbacteria bacterium CG10_big_fil_rev_8_21_14_0_10_45_28</name>
    <dbReference type="NCBI Taxonomy" id="1974586"/>
    <lineage>
        <taxon>Bacteria</taxon>
        <taxon>Candidatus Harrisoniibacteriota</taxon>
    </lineage>
</organism>
<accession>A0A2H0UNT1</accession>
<feature type="region of interest" description="Disordered" evidence="1">
    <location>
        <begin position="1"/>
        <end position="21"/>
    </location>
</feature>
<comment type="caution">
    <text evidence="2">The sequence shown here is derived from an EMBL/GenBank/DDBJ whole genome shotgun (WGS) entry which is preliminary data.</text>
</comment>
<gene>
    <name evidence="2" type="ORF">COU10_01405</name>
</gene>